<feature type="transmembrane region" description="Helical" evidence="1">
    <location>
        <begin position="80"/>
        <end position="98"/>
    </location>
</feature>
<proteinExistence type="predicted"/>
<sequence>MLAWLAFCRMSIGNRSFRAHGGNNAYIISQAQSLCARFAFIVSFSPPYGARTAFFIAVRGDLSGALHGLRDAEINPMGNMIWGALGLLPLLALFFLSWSELPKFQGKPPVRWRVWTSHVLSVLVLVELAVLLLLFYFQ</sequence>
<name>A0ABS4CEX4_9PSED</name>
<evidence type="ECO:0000313" key="3">
    <source>
        <dbReference type="Proteomes" id="UP000673197"/>
    </source>
</evidence>
<keyword evidence="3" id="KW-1185">Reference proteome</keyword>
<evidence type="ECO:0000313" key="2">
    <source>
        <dbReference type="EMBL" id="MBP0948767.1"/>
    </source>
</evidence>
<keyword evidence="1" id="KW-1133">Transmembrane helix</keyword>
<reference evidence="2 3" key="1">
    <citation type="journal article" date="2022" name="Syst. Appl. Microbiol.">
        <title>Pseudomonas alliivorans sp. nov., a plant-pathogenic bacterium isolated from onion foliage in Georgia, USA.</title>
        <authorList>
            <person name="Zhao M."/>
            <person name="Tyson C."/>
            <person name="Chen H.C."/>
            <person name="Paudel S."/>
            <person name="Gitaitis R."/>
            <person name="Kvitko B."/>
            <person name="Dutta B."/>
        </authorList>
    </citation>
    <scope>NUCLEOTIDE SEQUENCE [LARGE SCALE GENOMIC DNA]</scope>
    <source>
        <strain evidence="2 3">20GA0068</strain>
    </source>
</reference>
<keyword evidence="1" id="KW-0472">Membrane</keyword>
<keyword evidence="1" id="KW-0812">Transmembrane</keyword>
<dbReference type="Proteomes" id="UP000673197">
    <property type="component" value="Unassembled WGS sequence"/>
</dbReference>
<evidence type="ECO:0000256" key="1">
    <source>
        <dbReference type="SAM" id="Phobius"/>
    </source>
</evidence>
<accession>A0ABS4CEX4</accession>
<dbReference type="EMBL" id="JAFFZW010000017">
    <property type="protein sequence ID" value="MBP0948767.1"/>
    <property type="molecule type" value="Genomic_DNA"/>
</dbReference>
<feature type="transmembrane region" description="Helical" evidence="1">
    <location>
        <begin position="118"/>
        <end position="137"/>
    </location>
</feature>
<organism evidence="2 3">
    <name type="scientific">Pseudomonas alliivorans</name>
    <dbReference type="NCBI Taxonomy" id="2810613"/>
    <lineage>
        <taxon>Bacteria</taxon>
        <taxon>Pseudomonadati</taxon>
        <taxon>Pseudomonadota</taxon>
        <taxon>Gammaproteobacteria</taxon>
        <taxon>Pseudomonadales</taxon>
        <taxon>Pseudomonadaceae</taxon>
        <taxon>Pseudomonas</taxon>
    </lineage>
</organism>
<dbReference type="RefSeq" id="WP_210043756.1">
    <property type="nucleotide sequence ID" value="NZ_JAFFZW010000017.1"/>
</dbReference>
<gene>
    <name evidence="2" type="ORF">JTJ32_25910</name>
</gene>
<protein>
    <submittedName>
        <fullName evidence="2">Uncharacterized protein</fullName>
    </submittedName>
</protein>
<comment type="caution">
    <text evidence="2">The sequence shown here is derived from an EMBL/GenBank/DDBJ whole genome shotgun (WGS) entry which is preliminary data.</text>
</comment>